<dbReference type="GO" id="GO:0005737">
    <property type="term" value="C:cytoplasm"/>
    <property type="evidence" value="ECO:0007669"/>
    <property type="project" value="UniProtKB-SubCell"/>
</dbReference>
<keyword evidence="5 8" id="KW-0460">Magnesium</keyword>
<comment type="cofactor">
    <cofactor evidence="8">
        <name>Mg(2+)</name>
        <dbReference type="ChEBI" id="CHEBI:18420"/>
    </cofactor>
</comment>
<keyword evidence="1 8" id="KW-0963">Cytoplasm</keyword>
<proteinExistence type="inferred from homology"/>
<keyword evidence="11" id="KW-1185">Reference proteome</keyword>
<organism evidence="10 11">
    <name type="scientific">Caballeronia choica</name>
    <dbReference type="NCBI Taxonomy" id="326476"/>
    <lineage>
        <taxon>Bacteria</taxon>
        <taxon>Pseudomonadati</taxon>
        <taxon>Pseudomonadota</taxon>
        <taxon>Betaproteobacteria</taxon>
        <taxon>Burkholderiales</taxon>
        <taxon>Burkholderiaceae</taxon>
        <taxon>Caballeronia</taxon>
    </lineage>
</organism>
<dbReference type="HAMAP" id="MF_00316">
    <property type="entry name" value="MobA"/>
    <property type="match status" value="1"/>
</dbReference>
<dbReference type="SUPFAM" id="SSF53448">
    <property type="entry name" value="Nucleotide-diphospho-sugar transferases"/>
    <property type="match status" value="1"/>
</dbReference>
<accession>A0A158F9R8</accession>
<evidence type="ECO:0000256" key="6">
    <source>
        <dbReference type="ARBA" id="ARBA00023134"/>
    </source>
</evidence>
<feature type="binding site" evidence="8">
    <location>
        <position position="109"/>
    </location>
    <ligand>
        <name>Mg(2+)</name>
        <dbReference type="ChEBI" id="CHEBI:18420"/>
    </ligand>
</feature>
<dbReference type="GO" id="GO:1902758">
    <property type="term" value="P:bis(molybdopterin guanine dinucleotide)molybdenum biosynthetic process"/>
    <property type="evidence" value="ECO:0007669"/>
    <property type="project" value="TreeGrafter"/>
</dbReference>
<name>A0A158F9R8_9BURK</name>
<dbReference type="EC" id="2.7.7.77" evidence="8"/>
<dbReference type="Gene3D" id="3.90.550.10">
    <property type="entry name" value="Spore Coat Polysaccharide Biosynthesis Protein SpsA, Chain A"/>
    <property type="match status" value="1"/>
</dbReference>
<feature type="binding site" evidence="8">
    <location>
        <position position="79"/>
    </location>
    <ligand>
        <name>GTP</name>
        <dbReference type="ChEBI" id="CHEBI:37565"/>
    </ligand>
</feature>
<keyword evidence="7 8" id="KW-0501">Molybdenum cofactor biosynthesis</keyword>
<comment type="domain">
    <text evidence="8">The N-terminal domain determines nucleotide recognition and specific binding, while the C-terminal domain determines the specific binding to the target protein.</text>
</comment>
<gene>
    <name evidence="8" type="primary">mobA</name>
    <name evidence="10" type="ORF">AWB68_00420</name>
</gene>
<dbReference type="NCBIfam" id="TIGR02665">
    <property type="entry name" value="molyb_mobA"/>
    <property type="match status" value="1"/>
</dbReference>
<evidence type="ECO:0000256" key="8">
    <source>
        <dbReference type="HAMAP-Rule" id="MF_00316"/>
    </source>
</evidence>
<reference evidence="10" key="1">
    <citation type="submission" date="2016-01" db="EMBL/GenBank/DDBJ databases">
        <authorList>
            <person name="Peeters C."/>
        </authorList>
    </citation>
    <scope>NUCLEOTIDE SEQUENCE [LARGE SCALE GENOMIC DNA]</scope>
    <source>
        <strain evidence="10">LMG 22940</strain>
    </source>
</reference>
<evidence type="ECO:0000313" key="10">
    <source>
        <dbReference type="EMBL" id="SAL16481.1"/>
    </source>
</evidence>
<feature type="domain" description="MobA-like NTP transferase" evidence="9">
    <location>
        <begin position="13"/>
        <end position="181"/>
    </location>
</feature>
<comment type="caution">
    <text evidence="8">Lacks conserved residue(s) required for the propagation of feature annotation.</text>
</comment>
<dbReference type="Pfam" id="PF12804">
    <property type="entry name" value="NTP_transf_3"/>
    <property type="match status" value="1"/>
</dbReference>
<dbReference type="InterPro" id="IPR013482">
    <property type="entry name" value="Molybde_CF_guanTrfase"/>
</dbReference>
<feature type="binding site" evidence="8">
    <location>
        <position position="109"/>
    </location>
    <ligand>
        <name>GTP</name>
        <dbReference type="ChEBI" id="CHEBI:37565"/>
    </ligand>
</feature>
<evidence type="ECO:0000256" key="2">
    <source>
        <dbReference type="ARBA" id="ARBA00022679"/>
    </source>
</evidence>
<dbReference type="GO" id="GO:0005525">
    <property type="term" value="F:GTP binding"/>
    <property type="evidence" value="ECO:0007669"/>
    <property type="project" value="UniProtKB-UniRule"/>
</dbReference>
<comment type="subunit">
    <text evidence="8">Monomer.</text>
</comment>
<comment type="catalytic activity">
    <reaction evidence="8">
        <text>Mo-molybdopterin + GTP + H(+) = Mo-molybdopterin guanine dinucleotide + diphosphate</text>
        <dbReference type="Rhea" id="RHEA:34243"/>
        <dbReference type="ChEBI" id="CHEBI:15378"/>
        <dbReference type="ChEBI" id="CHEBI:33019"/>
        <dbReference type="ChEBI" id="CHEBI:37565"/>
        <dbReference type="ChEBI" id="CHEBI:71302"/>
        <dbReference type="ChEBI" id="CHEBI:71310"/>
        <dbReference type="EC" id="2.7.7.77"/>
    </reaction>
</comment>
<keyword evidence="3 8" id="KW-0479">Metal-binding</keyword>
<keyword evidence="2 8" id="KW-0808">Transferase</keyword>
<dbReference type="AlphaFoldDB" id="A0A158F9R8"/>
<sequence length="216" mass="23094">MAQPHVARNEITGVVLAGGRGSRMGGVDKGMQPFDGIPLALHVLRRLAPQVGATLISANRSIEDYARIGEAFGAKVVCDALPDYPGPLAGIAAAMRAAQTPFVLTAPCDAPYVDAQLAQKLADALDAQHADIATAVAIDANGRRDLHPVFALLRTSLADDLEASLRAGERKVRAWYARHKTVEVPFADVHAFYNINDLQQLAELERPQPPVSDGFK</sequence>
<evidence type="ECO:0000313" key="11">
    <source>
        <dbReference type="Proteomes" id="UP000054770"/>
    </source>
</evidence>
<feature type="binding site" evidence="8">
    <location>
        <begin position="16"/>
        <end position="18"/>
    </location>
    <ligand>
        <name>GTP</name>
        <dbReference type="ChEBI" id="CHEBI:37565"/>
    </ligand>
</feature>
<evidence type="ECO:0000256" key="3">
    <source>
        <dbReference type="ARBA" id="ARBA00022723"/>
    </source>
</evidence>
<comment type="function">
    <text evidence="8">Transfers a GMP moiety from GTP to Mo-molybdopterin (Mo-MPT) cofactor (Moco or molybdenum cofactor) to form Mo-molybdopterin guanine dinucleotide (Mo-MGD) cofactor.</text>
</comment>
<dbReference type="PANTHER" id="PTHR19136">
    <property type="entry name" value="MOLYBDENUM COFACTOR GUANYLYLTRANSFERASE"/>
    <property type="match status" value="1"/>
</dbReference>
<evidence type="ECO:0000256" key="4">
    <source>
        <dbReference type="ARBA" id="ARBA00022741"/>
    </source>
</evidence>
<comment type="subcellular location">
    <subcellularLocation>
        <location evidence="8">Cytoplasm</location>
    </subcellularLocation>
</comment>
<dbReference type="PANTHER" id="PTHR19136:SF81">
    <property type="entry name" value="MOLYBDENUM COFACTOR GUANYLYLTRANSFERASE"/>
    <property type="match status" value="1"/>
</dbReference>
<evidence type="ECO:0000256" key="7">
    <source>
        <dbReference type="ARBA" id="ARBA00023150"/>
    </source>
</evidence>
<evidence type="ECO:0000256" key="5">
    <source>
        <dbReference type="ARBA" id="ARBA00022842"/>
    </source>
</evidence>
<comment type="similarity">
    <text evidence="8">Belongs to the MobA family.</text>
</comment>
<dbReference type="CDD" id="cd02503">
    <property type="entry name" value="MobA"/>
    <property type="match status" value="1"/>
</dbReference>
<dbReference type="GO" id="GO:0046872">
    <property type="term" value="F:metal ion binding"/>
    <property type="evidence" value="ECO:0007669"/>
    <property type="project" value="UniProtKB-KW"/>
</dbReference>
<dbReference type="Proteomes" id="UP000054770">
    <property type="component" value="Unassembled WGS sequence"/>
</dbReference>
<protein>
    <recommendedName>
        <fullName evidence="8">Molybdenum cofactor guanylyltransferase</fullName>
        <shortName evidence="8">MoCo guanylyltransferase</shortName>
        <ecNumber evidence="8">2.7.7.77</ecNumber>
    </recommendedName>
    <alternativeName>
        <fullName evidence="8">GTP:molybdopterin guanylyltransferase</fullName>
    </alternativeName>
    <alternativeName>
        <fullName evidence="8">Mo-MPT guanylyltransferase</fullName>
    </alternativeName>
    <alternativeName>
        <fullName evidence="8">Molybdopterin guanylyltransferase</fullName>
    </alternativeName>
    <alternativeName>
        <fullName evidence="8">Molybdopterin-guanine dinucleotide synthase</fullName>
        <shortName evidence="8">MGD synthase</shortName>
    </alternativeName>
</protein>
<keyword evidence="4 8" id="KW-0547">Nucleotide-binding</keyword>
<dbReference type="OrthoDB" id="9788394at2"/>
<comment type="caution">
    <text evidence="10">The sequence shown here is derived from an EMBL/GenBank/DDBJ whole genome shotgun (WGS) entry which is preliminary data.</text>
</comment>
<dbReference type="EMBL" id="FCON02000003">
    <property type="protein sequence ID" value="SAL16481.1"/>
    <property type="molecule type" value="Genomic_DNA"/>
</dbReference>
<dbReference type="GO" id="GO:0061603">
    <property type="term" value="F:molybdenum cofactor guanylyltransferase activity"/>
    <property type="evidence" value="ECO:0007669"/>
    <property type="project" value="UniProtKB-EC"/>
</dbReference>
<evidence type="ECO:0000259" key="9">
    <source>
        <dbReference type="Pfam" id="PF12804"/>
    </source>
</evidence>
<evidence type="ECO:0000256" key="1">
    <source>
        <dbReference type="ARBA" id="ARBA00022490"/>
    </source>
</evidence>
<dbReference type="InterPro" id="IPR029044">
    <property type="entry name" value="Nucleotide-diphossugar_trans"/>
</dbReference>
<dbReference type="InterPro" id="IPR025877">
    <property type="entry name" value="MobA-like_NTP_Trfase"/>
</dbReference>
<feature type="binding site" evidence="8">
    <location>
        <position position="29"/>
    </location>
    <ligand>
        <name>GTP</name>
        <dbReference type="ChEBI" id="CHEBI:37565"/>
    </ligand>
</feature>
<keyword evidence="6 8" id="KW-0342">GTP-binding</keyword>